<evidence type="ECO:0000313" key="1">
    <source>
        <dbReference type="EMBL" id="KYN31555.1"/>
    </source>
</evidence>
<evidence type="ECO:0000313" key="2">
    <source>
        <dbReference type="Proteomes" id="UP000078541"/>
    </source>
</evidence>
<proteinExistence type="predicted"/>
<reference evidence="1 2" key="1">
    <citation type="submission" date="2016-03" db="EMBL/GenBank/DDBJ databases">
        <title>Trachymyrmex septentrionalis WGS genome.</title>
        <authorList>
            <person name="Nygaard S."/>
            <person name="Hu H."/>
            <person name="Boomsma J."/>
            <person name="Zhang G."/>
        </authorList>
    </citation>
    <scope>NUCLEOTIDE SEQUENCE [LARGE SCALE GENOMIC DNA]</scope>
    <source>
        <strain evidence="1">Tsep2-gDNA-1</strain>
        <tissue evidence="1">Whole body</tissue>
    </source>
</reference>
<organism evidence="1 2">
    <name type="scientific">Trachymyrmex septentrionalis</name>
    <dbReference type="NCBI Taxonomy" id="34720"/>
    <lineage>
        <taxon>Eukaryota</taxon>
        <taxon>Metazoa</taxon>
        <taxon>Ecdysozoa</taxon>
        <taxon>Arthropoda</taxon>
        <taxon>Hexapoda</taxon>
        <taxon>Insecta</taxon>
        <taxon>Pterygota</taxon>
        <taxon>Neoptera</taxon>
        <taxon>Endopterygota</taxon>
        <taxon>Hymenoptera</taxon>
        <taxon>Apocrita</taxon>
        <taxon>Aculeata</taxon>
        <taxon>Formicoidea</taxon>
        <taxon>Formicidae</taxon>
        <taxon>Myrmicinae</taxon>
        <taxon>Trachymyrmex</taxon>
    </lineage>
</organism>
<keyword evidence="2" id="KW-1185">Reference proteome</keyword>
<evidence type="ECO:0008006" key="3">
    <source>
        <dbReference type="Google" id="ProtNLM"/>
    </source>
</evidence>
<name>A0A195ETH4_9HYME</name>
<dbReference type="Proteomes" id="UP000078541">
    <property type="component" value="Unassembled WGS sequence"/>
</dbReference>
<protein>
    <recommendedName>
        <fullName evidence="3">Mariner Mos1 transposase</fullName>
    </recommendedName>
</protein>
<sequence length="109" mass="12988">MVKKIHKMVLGDRRLKVRELADMVNISKIEQRNVQEFNRGRSNLVYNIITGDETWIYSYEPESKQQSGIFKPLVKLNGHNADRIYFDTDCWQQFQNRMGLMNKYLQSET</sequence>
<dbReference type="EMBL" id="KQ981979">
    <property type="protein sequence ID" value="KYN31555.1"/>
    <property type="molecule type" value="Genomic_DNA"/>
</dbReference>
<gene>
    <name evidence="1" type="ORF">ALC56_14436</name>
</gene>
<accession>A0A195ETH4</accession>
<dbReference type="AlphaFoldDB" id="A0A195ETH4"/>